<name>A0AAU9JC63_9CILI</name>
<protein>
    <submittedName>
        <fullName evidence="1">Uncharacterized protein</fullName>
    </submittedName>
</protein>
<keyword evidence="2" id="KW-1185">Reference proteome</keyword>
<dbReference type="EMBL" id="CAJZBQ010000036">
    <property type="protein sequence ID" value="CAG9324850.1"/>
    <property type="molecule type" value="Genomic_DNA"/>
</dbReference>
<dbReference type="AlphaFoldDB" id="A0AAU9JC63"/>
<gene>
    <name evidence="1" type="ORF">BSTOLATCC_MIC36681</name>
</gene>
<comment type="caution">
    <text evidence="1">The sequence shown here is derived from an EMBL/GenBank/DDBJ whole genome shotgun (WGS) entry which is preliminary data.</text>
</comment>
<reference evidence="1" key="1">
    <citation type="submission" date="2021-09" db="EMBL/GenBank/DDBJ databases">
        <authorList>
            <consortium name="AG Swart"/>
            <person name="Singh M."/>
            <person name="Singh A."/>
            <person name="Seah K."/>
            <person name="Emmerich C."/>
        </authorList>
    </citation>
    <scope>NUCLEOTIDE SEQUENCE</scope>
    <source>
        <strain evidence="1">ATCC30299</strain>
    </source>
</reference>
<evidence type="ECO:0000313" key="2">
    <source>
        <dbReference type="Proteomes" id="UP001162131"/>
    </source>
</evidence>
<organism evidence="1 2">
    <name type="scientific">Blepharisma stoltei</name>
    <dbReference type="NCBI Taxonomy" id="1481888"/>
    <lineage>
        <taxon>Eukaryota</taxon>
        <taxon>Sar</taxon>
        <taxon>Alveolata</taxon>
        <taxon>Ciliophora</taxon>
        <taxon>Postciliodesmatophora</taxon>
        <taxon>Heterotrichea</taxon>
        <taxon>Heterotrichida</taxon>
        <taxon>Blepharismidae</taxon>
        <taxon>Blepharisma</taxon>
    </lineage>
</organism>
<accession>A0AAU9JC63</accession>
<sequence>MIQKQILSKFLMRKSFLQLSVKIYFSKFIKKADQKKKKEVFVKFCTVLNENFPPNTDNSSRFEKEKLEFYGLRPNESYEKKRKL</sequence>
<evidence type="ECO:0000313" key="1">
    <source>
        <dbReference type="EMBL" id="CAG9324850.1"/>
    </source>
</evidence>
<proteinExistence type="predicted"/>
<dbReference type="Proteomes" id="UP001162131">
    <property type="component" value="Unassembled WGS sequence"/>
</dbReference>